<sequence>MEVKVSYRFTQSFGSPVGRDLEASKSKNKETSNRTVPTAVSRSKTLLRLHRREFDCHDDMASRSLALRPPPSAGHSFCQSVKCSLLFSSIHLTLIANVPSINRRPADRIKRSQRADPSLG</sequence>
<protein>
    <submittedName>
        <fullName evidence="2">Uncharacterized protein</fullName>
    </submittedName>
</protein>
<evidence type="ECO:0000313" key="2">
    <source>
        <dbReference type="EMBL" id="VEL08499.1"/>
    </source>
</evidence>
<feature type="region of interest" description="Disordered" evidence="1">
    <location>
        <begin position="1"/>
        <end position="40"/>
    </location>
</feature>
<dbReference type="AlphaFoldDB" id="A0A448WCJ3"/>
<dbReference type="Proteomes" id="UP000784294">
    <property type="component" value="Unassembled WGS sequence"/>
</dbReference>
<organism evidence="2 3">
    <name type="scientific">Protopolystoma xenopodis</name>
    <dbReference type="NCBI Taxonomy" id="117903"/>
    <lineage>
        <taxon>Eukaryota</taxon>
        <taxon>Metazoa</taxon>
        <taxon>Spiralia</taxon>
        <taxon>Lophotrochozoa</taxon>
        <taxon>Platyhelminthes</taxon>
        <taxon>Monogenea</taxon>
        <taxon>Polyopisthocotylea</taxon>
        <taxon>Polystomatidea</taxon>
        <taxon>Polystomatidae</taxon>
        <taxon>Protopolystoma</taxon>
    </lineage>
</organism>
<feature type="compositionally biased region" description="Basic and acidic residues" evidence="1">
    <location>
        <begin position="19"/>
        <end position="32"/>
    </location>
</feature>
<gene>
    <name evidence="2" type="ORF">PXEA_LOCUS1939</name>
</gene>
<evidence type="ECO:0000313" key="3">
    <source>
        <dbReference type="Proteomes" id="UP000784294"/>
    </source>
</evidence>
<accession>A0A448WCJ3</accession>
<evidence type="ECO:0000256" key="1">
    <source>
        <dbReference type="SAM" id="MobiDB-lite"/>
    </source>
</evidence>
<comment type="caution">
    <text evidence="2">The sequence shown here is derived from an EMBL/GenBank/DDBJ whole genome shotgun (WGS) entry which is preliminary data.</text>
</comment>
<dbReference type="EMBL" id="CAAALY010004129">
    <property type="protein sequence ID" value="VEL08499.1"/>
    <property type="molecule type" value="Genomic_DNA"/>
</dbReference>
<reference evidence="2" key="1">
    <citation type="submission" date="2018-11" db="EMBL/GenBank/DDBJ databases">
        <authorList>
            <consortium name="Pathogen Informatics"/>
        </authorList>
    </citation>
    <scope>NUCLEOTIDE SEQUENCE</scope>
</reference>
<proteinExistence type="predicted"/>
<name>A0A448WCJ3_9PLAT</name>
<keyword evidence="3" id="KW-1185">Reference proteome</keyword>